<keyword evidence="5" id="KW-0732">Signal</keyword>
<dbReference type="Proteomes" id="UP000308149">
    <property type="component" value="Chromosome"/>
</dbReference>
<evidence type="ECO:0000313" key="8">
    <source>
        <dbReference type="Proteomes" id="UP000308149"/>
    </source>
</evidence>
<dbReference type="KEGG" id="thes:FHQ07_10015"/>
<evidence type="ECO:0000256" key="3">
    <source>
        <dbReference type="ARBA" id="ARBA00022763"/>
    </source>
</evidence>
<dbReference type="NCBIfam" id="NF006592">
    <property type="entry name" value="PRK09125.1"/>
    <property type="match status" value="1"/>
</dbReference>
<dbReference type="PANTHER" id="PTHR47810:SF1">
    <property type="entry name" value="DNA LIGASE B"/>
    <property type="match status" value="1"/>
</dbReference>
<dbReference type="Gene3D" id="3.30.470.30">
    <property type="entry name" value="DNA ligase/mRNA capping enzyme"/>
    <property type="match status" value="1"/>
</dbReference>
<accession>A0A5B7ZSZ2</accession>
<dbReference type="CDD" id="cd07896">
    <property type="entry name" value="Adenylation_kDNA_ligase_like"/>
    <property type="match status" value="1"/>
</dbReference>
<keyword evidence="4" id="KW-0234">DNA repair</keyword>
<gene>
    <name evidence="7" type="ORF">FHQ07_10015</name>
</gene>
<name>A0A5B7ZSZ2_9GAMM</name>
<keyword evidence="2" id="KW-0235">DNA replication</keyword>
<dbReference type="AlphaFoldDB" id="A0A5B7ZSZ2"/>
<keyword evidence="3" id="KW-0227">DNA damage</keyword>
<dbReference type="EMBL" id="CP040871">
    <property type="protein sequence ID" value="QDA57616.1"/>
    <property type="molecule type" value="Genomic_DNA"/>
</dbReference>
<dbReference type="Gene3D" id="2.40.50.140">
    <property type="entry name" value="Nucleic acid-binding proteins"/>
    <property type="match status" value="1"/>
</dbReference>
<organism evidence="7 8">
    <name type="scientific">Thermomonas aquatica</name>
    <dbReference type="NCBI Taxonomy" id="2202149"/>
    <lineage>
        <taxon>Bacteria</taxon>
        <taxon>Pseudomonadati</taxon>
        <taxon>Pseudomonadota</taxon>
        <taxon>Gammaproteobacteria</taxon>
        <taxon>Lysobacterales</taxon>
        <taxon>Lysobacteraceae</taxon>
        <taxon>Thermomonas</taxon>
    </lineage>
</organism>
<dbReference type="InterPro" id="IPR029319">
    <property type="entry name" value="DNA_ligase_OB"/>
</dbReference>
<dbReference type="GO" id="GO:0006281">
    <property type="term" value="P:DNA repair"/>
    <property type="evidence" value="ECO:0007669"/>
    <property type="project" value="UniProtKB-KW"/>
</dbReference>
<evidence type="ECO:0000313" key="7">
    <source>
        <dbReference type="EMBL" id="QDA57616.1"/>
    </source>
</evidence>
<dbReference type="SUPFAM" id="SSF56091">
    <property type="entry name" value="DNA ligase/mRNA capping enzyme, catalytic domain"/>
    <property type="match status" value="1"/>
</dbReference>
<dbReference type="PANTHER" id="PTHR47810">
    <property type="entry name" value="DNA LIGASE"/>
    <property type="match status" value="1"/>
</dbReference>
<feature type="domain" description="DNA ligase OB-like" evidence="6">
    <location>
        <begin position="217"/>
        <end position="282"/>
    </location>
</feature>
<dbReference type="Pfam" id="PF14743">
    <property type="entry name" value="DNA_ligase_OB_2"/>
    <property type="match status" value="1"/>
</dbReference>
<proteinExistence type="predicted"/>
<dbReference type="GO" id="GO:0006260">
    <property type="term" value="P:DNA replication"/>
    <property type="evidence" value="ECO:0007669"/>
    <property type="project" value="UniProtKB-KW"/>
</dbReference>
<evidence type="ECO:0000256" key="5">
    <source>
        <dbReference type="SAM" id="SignalP"/>
    </source>
</evidence>
<keyword evidence="8" id="KW-1185">Reference proteome</keyword>
<sequence length="285" mass="30840">MDLRTALLLALLLPAIGMPLPAASAGPQVPAPMLATRFGTGIGDLAGYLVSEKLDGVRARWDGKRLLTRNGDAIDAPAWFTADWPAQPMDGELWCGRGEFQRISDLVRALQRDDAQWRRVRFMAFDLPADGGGFGRRSARLRSLVLAADAPTLAVIAQTPIRGRAALDARLQAVVAGGGEGLVLHRADARYRAGRSDDLLKFKPSDDAEARVVGYRPGKGKYAGLVGALLVQDAHGRRFALGSGLRDADRAHPPRIGAQVTFRYNGLTAKGTPRFARYLRVRPDR</sequence>
<evidence type="ECO:0000259" key="6">
    <source>
        <dbReference type="Pfam" id="PF14743"/>
    </source>
</evidence>
<dbReference type="CDD" id="cd08041">
    <property type="entry name" value="OBF_kDNA_ligase_like"/>
    <property type="match status" value="1"/>
</dbReference>
<feature type="signal peptide" evidence="5">
    <location>
        <begin position="1"/>
        <end position="24"/>
    </location>
</feature>
<evidence type="ECO:0000256" key="1">
    <source>
        <dbReference type="ARBA" id="ARBA00022598"/>
    </source>
</evidence>
<reference evidence="7 8" key="1">
    <citation type="submission" date="2019-06" db="EMBL/GenBank/DDBJ databases">
        <title>Thermomonas aquatica sp. nov., isolated from an industrial wastewater treatment plant.</title>
        <authorList>
            <person name="Jeon J.H."/>
            <person name="Park D.-S."/>
        </authorList>
    </citation>
    <scope>NUCLEOTIDE SEQUENCE [LARGE SCALE GENOMIC DNA]</scope>
    <source>
        <strain evidence="7 8">SY21</strain>
    </source>
</reference>
<dbReference type="InterPro" id="IPR012340">
    <property type="entry name" value="NA-bd_OB-fold"/>
</dbReference>
<evidence type="ECO:0000256" key="4">
    <source>
        <dbReference type="ARBA" id="ARBA00023204"/>
    </source>
</evidence>
<dbReference type="SUPFAM" id="SSF50249">
    <property type="entry name" value="Nucleic acid-binding proteins"/>
    <property type="match status" value="1"/>
</dbReference>
<feature type="chain" id="PRO_5023033096" evidence="5">
    <location>
        <begin position="25"/>
        <end position="285"/>
    </location>
</feature>
<dbReference type="RefSeq" id="WP_139716667.1">
    <property type="nucleotide sequence ID" value="NZ_CP040871.1"/>
</dbReference>
<dbReference type="GO" id="GO:0016874">
    <property type="term" value="F:ligase activity"/>
    <property type="evidence" value="ECO:0007669"/>
    <property type="project" value="UniProtKB-KW"/>
</dbReference>
<evidence type="ECO:0000256" key="2">
    <source>
        <dbReference type="ARBA" id="ARBA00022705"/>
    </source>
</evidence>
<dbReference type="OrthoDB" id="9782700at2"/>
<dbReference type="InterPro" id="IPR050326">
    <property type="entry name" value="NAD_dep_DNA_ligaseB"/>
</dbReference>
<keyword evidence="1 7" id="KW-0436">Ligase</keyword>
<dbReference type="Gene3D" id="3.30.1490.70">
    <property type="match status" value="1"/>
</dbReference>
<protein>
    <submittedName>
        <fullName evidence="7">DNA ligase</fullName>
    </submittedName>
</protein>